<keyword evidence="7" id="KW-1185">Reference proteome</keyword>
<dbReference type="CDD" id="cd14703">
    <property type="entry name" value="bZIP_plant_RF2"/>
    <property type="match status" value="1"/>
</dbReference>
<dbReference type="InterPro" id="IPR052483">
    <property type="entry name" value="bZIP_transcription_regulators"/>
</dbReference>
<dbReference type="AlphaFoldDB" id="A0A9E7FM05"/>
<dbReference type="Proteomes" id="UP001055439">
    <property type="component" value="Chromosome 4"/>
</dbReference>
<feature type="region of interest" description="Disordered" evidence="4">
    <location>
        <begin position="259"/>
        <end position="278"/>
    </location>
</feature>
<dbReference type="Pfam" id="PF00170">
    <property type="entry name" value="bZIP_1"/>
    <property type="match status" value="1"/>
</dbReference>
<dbReference type="GO" id="GO:0005634">
    <property type="term" value="C:nucleus"/>
    <property type="evidence" value="ECO:0007669"/>
    <property type="project" value="UniProtKB-ARBA"/>
</dbReference>
<keyword evidence="3" id="KW-0539">Nucleus</keyword>
<dbReference type="GO" id="GO:0045893">
    <property type="term" value="P:positive regulation of DNA-templated transcription"/>
    <property type="evidence" value="ECO:0007669"/>
    <property type="project" value="TreeGrafter"/>
</dbReference>
<dbReference type="InterPro" id="IPR044759">
    <property type="entry name" value="bZIP_RF2"/>
</dbReference>
<dbReference type="PROSITE" id="PS00036">
    <property type="entry name" value="BZIP_BASIC"/>
    <property type="match status" value="1"/>
</dbReference>
<dbReference type="EMBL" id="CP097506">
    <property type="protein sequence ID" value="URD97507.1"/>
    <property type="molecule type" value="Genomic_DNA"/>
</dbReference>
<evidence type="ECO:0000256" key="3">
    <source>
        <dbReference type="ARBA" id="ARBA00023242"/>
    </source>
</evidence>
<dbReference type="Gene3D" id="1.20.5.170">
    <property type="match status" value="1"/>
</dbReference>
<evidence type="ECO:0000313" key="6">
    <source>
        <dbReference type="EMBL" id="URD97507.1"/>
    </source>
</evidence>
<organism evidence="6 7">
    <name type="scientific">Musa troglodytarum</name>
    <name type="common">fe'i banana</name>
    <dbReference type="NCBI Taxonomy" id="320322"/>
    <lineage>
        <taxon>Eukaryota</taxon>
        <taxon>Viridiplantae</taxon>
        <taxon>Streptophyta</taxon>
        <taxon>Embryophyta</taxon>
        <taxon>Tracheophyta</taxon>
        <taxon>Spermatophyta</taxon>
        <taxon>Magnoliopsida</taxon>
        <taxon>Liliopsida</taxon>
        <taxon>Zingiberales</taxon>
        <taxon>Musaceae</taxon>
        <taxon>Musa</taxon>
    </lineage>
</organism>
<dbReference type="FunFam" id="1.20.5.170:FF:000086">
    <property type="entry name" value="Transcription factor VIP1"/>
    <property type="match status" value="1"/>
</dbReference>
<dbReference type="SUPFAM" id="SSF57959">
    <property type="entry name" value="Leucine zipper domain"/>
    <property type="match status" value="1"/>
</dbReference>
<sequence length="278" mass="30179">MARLPLGISITMSNNWPYFAHHHDHSSALAPHQLPPAVGPGGAGAPASWADEFLDFAAARRGHRRRSAIDSVSFLGAPLADECPGFDRLSDDQLLSMFSDEVPPPSSSSAGVPVSSTSTPSDHDSIHEGKPAAGPEEAQSVCKTEADTSALAPPATGSEPVLDPKRVKRILANRQSAQRSRVRKLQYISELERSNEVSALSPRVAFLDHQRSILAMDNSHLKQRIAVLAQDKIFKDAQEEALKKEVERLKQVYHQQNVDEMATSTSEPVGLAEKELID</sequence>
<evidence type="ECO:0000313" key="7">
    <source>
        <dbReference type="Proteomes" id="UP001055439"/>
    </source>
</evidence>
<keyword evidence="2" id="KW-0804">Transcription</keyword>
<feature type="compositionally biased region" description="Basic and acidic residues" evidence="4">
    <location>
        <begin position="121"/>
        <end position="130"/>
    </location>
</feature>
<accession>A0A9E7FM05</accession>
<dbReference type="OrthoDB" id="1435597at2759"/>
<keyword evidence="1" id="KW-0805">Transcription regulation</keyword>
<evidence type="ECO:0000256" key="2">
    <source>
        <dbReference type="ARBA" id="ARBA00023163"/>
    </source>
</evidence>
<dbReference type="PANTHER" id="PTHR46391">
    <property type="entry name" value="BASIC LEUCINE ZIPPER 34"/>
    <property type="match status" value="1"/>
</dbReference>
<feature type="compositionally biased region" description="Low complexity" evidence="4">
    <location>
        <begin position="107"/>
        <end position="120"/>
    </location>
</feature>
<reference evidence="6" key="1">
    <citation type="submission" date="2022-05" db="EMBL/GenBank/DDBJ databases">
        <title>The Musa troglodytarum L. genome provides insights into the mechanism of non-climacteric behaviour and enrichment of carotenoids.</title>
        <authorList>
            <person name="Wang J."/>
        </authorList>
    </citation>
    <scope>NUCLEOTIDE SEQUENCE</scope>
    <source>
        <tissue evidence="6">Leaf</tissue>
    </source>
</reference>
<dbReference type="InterPro" id="IPR004827">
    <property type="entry name" value="bZIP"/>
</dbReference>
<dbReference type="InterPro" id="IPR046347">
    <property type="entry name" value="bZIP_sf"/>
</dbReference>
<protein>
    <recommendedName>
        <fullName evidence="5">BZIP domain-containing protein</fullName>
    </recommendedName>
</protein>
<feature type="region of interest" description="Disordered" evidence="4">
    <location>
        <begin position="97"/>
        <end position="163"/>
    </location>
</feature>
<dbReference type="SMART" id="SM00338">
    <property type="entry name" value="BRLZ"/>
    <property type="match status" value="1"/>
</dbReference>
<evidence type="ECO:0000259" key="5">
    <source>
        <dbReference type="PROSITE" id="PS00036"/>
    </source>
</evidence>
<dbReference type="GO" id="GO:0003677">
    <property type="term" value="F:DNA binding"/>
    <property type="evidence" value="ECO:0007669"/>
    <property type="project" value="TreeGrafter"/>
</dbReference>
<feature type="domain" description="BZIP" evidence="5">
    <location>
        <begin position="168"/>
        <end position="183"/>
    </location>
</feature>
<proteinExistence type="predicted"/>
<name>A0A9E7FM05_9LILI</name>
<dbReference type="PANTHER" id="PTHR46391:SF20">
    <property type="entry name" value="BASIC LEUCINE ZIPPER 61"/>
    <property type="match status" value="1"/>
</dbReference>
<evidence type="ECO:0000256" key="1">
    <source>
        <dbReference type="ARBA" id="ARBA00023015"/>
    </source>
</evidence>
<dbReference type="GO" id="GO:0003700">
    <property type="term" value="F:DNA-binding transcription factor activity"/>
    <property type="evidence" value="ECO:0007669"/>
    <property type="project" value="InterPro"/>
</dbReference>
<gene>
    <name evidence="6" type="ORF">MUK42_31526</name>
</gene>
<evidence type="ECO:0000256" key="4">
    <source>
        <dbReference type="SAM" id="MobiDB-lite"/>
    </source>
</evidence>